<evidence type="ECO:0000313" key="3">
    <source>
        <dbReference type="EMBL" id="GGL89538.1"/>
    </source>
</evidence>
<dbReference type="InterPro" id="IPR000835">
    <property type="entry name" value="HTH_MarR-typ"/>
</dbReference>
<dbReference type="EMBL" id="BMNA01000001">
    <property type="protein sequence ID" value="GGL89538.1"/>
    <property type="molecule type" value="Genomic_DNA"/>
</dbReference>
<dbReference type="Gene3D" id="3.30.420.40">
    <property type="match status" value="2"/>
</dbReference>
<dbReference type="GO" id="GO:0003700">
    <property type="term" value="F:DNA-binding transcription factor activity"/>
    <property type="evidence" value="ECO:0007669"/>
    <property type="project" value="InterPro"/>
</dbReference>
<comment type="similarity">
    <text evidence="1">Belongs to the ROK (NagC/XylR) family.</text>
</comment>
<dbReference type="InterPro" id="IPR000600">
    <property type="entry name" value="ROK"/>
</dbReference>
<evidence type="ECO:0000256" key="1">
    <source>
        <dbReference type="ARBA" id="ARBA00006479"/>
    </source>
</evidence>
<dbReference type="Proteomes" id="UP000655208">
    <property type="component" value="Unassembled WGS sequence"/>
</dbReference>
<keyword evidence="3" id="KW-0808">Transferase</keyword>
<dbReference type="Gene3D" id="1.10.10.10">
    <property type="entry name" value="Winged helix-like DNA-binding domain superfamily/Winged helix DNA-binding domain"/>
    <property type="match status" value="1"/>
</dbReference>
<keyword evidence="4" id="KW-1185">Reference proteome</keyword>
<comment type="caution">
    <text evidence="3">The sequence shown here is derived from an EMBL/GenBank/DDBJ whole genome shotgun (WGS) entry which is preliminary data.</text>
</comment>
<dbReference type="PANTHER" id="PTHR18964">
    <property type="entry name" value="ROK (REPRESSOR, ORF, KINASE) FAMILY"/>
    <property type="match status" value="1"/>
</dbReference>
<dbReference type="InterPro" id="IPR049874">
    <property type="entry name" value="ROK_cs"/>
</dbReference>
<dbReference type="PANTHER" id="PTHR18964:SF149">
    <property type="entry name" value="BIFUNCTIONAL UDP-N-ACETYLGLUCOSAMINE 2-EPIMERASE_N-ACETYLMANNOSAMINE KINASE"/>
    <property type="match status" value="1"/>
</dbReference>
<gene>
    <name evidence="3" type="ORF">GCM10011594_06450</name>
</gene>
<dbReference type="PROSITE" id="PS01125">
    <property type="entry name" value="ROK"/>
    <property type="match status" value="1"/>
</dbReference>
<evidence type="ECO:0000313" key="4">
    <source>
        <dbReference type="Proteomes" id="UP000655208"/>
    </source>
</evidence>
<dbReference type="Pfam" id="PF01047">
    <property type="entry name" value="MarR"/>
    <property type="match status" value="1"/>
</dbReference>
<dbReference type="SUPFAM" id="SSF53067">
    <property type="entry name" value="Actin-like ATPase domain"/>
    <property type="match status" value="1"/>
</dbReference>
<dbReference type="InterPro" id="IPR036390">
    <property type="entry name" value="WH_DNA-bd_sf"/>
</dbReference>
<proteinExistence type="inferred from homology"/>
<dbReference type="InterPro" id="IPR043129">
    <property type="entry name" value="ATPase_NBD"/>
</dbReference>
<reference evidence="3" key="2">
    <citation type="submission" date="2020-09" db="EMBL/GenBank/DDBJ databases">
        <authorList>
            <person name="Sun Q."/>
            <person name="Zhou Y."/>
        </authorList>
    </citation>
    <scope>NUCLEOTIDE SEQUENCE</scope>
    <source>
        <strain evidence="3">CGMCC 4.7308</strain>
    </source>
</reference>
<feature type="domain" description="HTH marR-type" evidence="2">
    <location>
        <begin position="17"/>
        <end position="57"/>
    </location>
</feature>
<protein>
    <submittedName>
        <fullName evidence="3">Sugar kinase</fullName>
    </submittedName>
</protein>
<reference evidence="3" key="1">
    <citation type="journal article" date="2014" name="Int. J. Syst. Evol. Microbiol.">
        <title>Complete genome sequence of Corynebacterium casei LMG S-19264T (=DSM 44701T), isolated from a smear-ripened cheese.</title>
        <authorList>
            <consortium name="US DOE Joint Genome Institute (JGI-PGF)"/>
            <person name="Walter F."/>
            <person name="Albersmeier A."/>
            <person name="Kalinowski J."/>
            <person name="Ruckert C."/>
        </authorList>
    </citation>
    <scope>NUCLEOTIDE SEQUENCE</scope>
    <source>
        <strain evidence="3">CGMCC 4.7308</strain>
    </source>
</reference>
<sequence length="405" mass="41931">MRGRATVDRGGLLPSAILALLGSRGSASRADLARILNVSSATVTQVTKVLLARGLIAELDVTPSQGGRPATQLGLVRSAGHAVGVKITPDHVGVVQVELDGTLGAPSLFPFDPGSPGCIDELAATLRQRIGEMSGGLLGVGVGVPGAVDAQDSGIVRAPTLGWSEMQVGPLLRGQLGVPVLVENDVNTLAVADRLYGLGEDFNTYIVVTIGRGIGCGVVIDGSIYRGAFGAAGEIGHTIVDLNDDQVCECGSTGCVEATIGDEGLLRAARRAGVVGDGDTVAELVAAADAGDTAARALYARAGRLLGAALSGVVHTVDPEVIILSGEGISAWPHWEAGFREMFRRHLLPRWRSIPFLVEQWDETKWMLGAASLVLTTPFDTVGVGGSQGRLVRDRLQRNGSMVTA</sequence>
<dbReference type="Pfam" id="PF00480">
    <property type="entry name" value="ROK"/>
    <property type="match status" value="1"/>
</dbReference>
<name>A0A917SNW0_9ACTN</name>
<organism evidence="3 4">
    <name type="scientific">Nakamurella endophytica</name>
    <dbReference type="NCBI Taxonomy" id="1748367"/>
    <lineage>
        <taxon>Bacteria</taxon>
        <taxon>Bacillati</taxon>
        <taxon>Actinomycetota</taxon>
        <taxon>Actinomycetes</taxon>
        <taxon>Nakamurellales</taxon>
        <taxon>Nakamurellaceae</taxon>
        <taxon>Nakamurella</taxon>
    </lineage>
</organism>
<keyword evidence="3" id="KW-0418">Kinase</keyword>
<dbReference type="InterPro" id="IPR036388">
    <property type="entry name" value="WH-like_DNA-bd_sf"/>
</dbReference>
<accession>A0A917SNW0</accession>
<dbReference type="RefSeq" id="WP_188939987.1">
    <property type="nucleotide sequence ID" value="NZ_BMNA01000001.1"/>
</dbReference>
<dbReference type="SUPFAM" id="SSF46785">
    <property type="entry name" value="Winged helix' DNA-binding domain"/>
    <property type="match status" value="1"/>
</dbReference>
<dbReference type="GO" id="GO:0016301">
    <property type="term" value="F:kinase activity"/>
    <property type="evidence" value="ECO:0007669"/>
    <property type="project" value="UniProtKB-KW"/>
</dbReference>
<evidence type="ECO:0000259" key="2">
    <source>
        <dbReference type="Pfam" id="PF01047"/>
    </source>
</evidence>
<dbReference type="AlphaFoldDB" id="A0A917SNW0"/>